<feature type="region of interest" description="Disordered" evidence="1">
    <location>
        <begin position="160"/>
        <end position="254"/>
    </location>
</feature>
<proteinExistence type="predicted"/>
<protein>
    <recommendedName>
        <fullName evidence="6">Cysteine and tyrosine-rich protein 1</fullName>
    </recommendedName>
</protein>
<keyword evidence="2" id="KW-0812">Transmembrane</keyword>
<feature type="compositionally biased region" description="Polar residues" evidence="1">
    <location>
        <begin position="237"/>
        <end position="247"/>
    </location>
</feature>
<keyword evidence="3" id="KW-0732">Signal</keyword>
<evidence type="ECO:0000256" key="3">
    <source>
        <dbReference type="SAM" id="SignalP"/>
    </source>
</evidence>
<keyword evidence="2" id="KW-0472">Membrane</keyword>
<dbReference type="AlphaFoldDB" id="A0A6J8ER23"/>
<keyword evidence="5" id="KW-1185">Reference proteome</keyword>
<evidence type="ECO:0000256" key="2">
    <source>
        <dbReference type="SAM" id="Phobius"/>
    </source>
</evidence>
<keyword evidence="2" id="KW-1133">Transmembrane helix</keyword>
<gene>
    <name evidence="4" type="ORF">MCOR_54978</name>
</gene>
<dbReference type="Proteomes" id="UP000507470">
    <property type="component" value="Unassembled WGS sequence"/>
</dbReference>
<reference evidence="4 5" key="1">
    <citation type="submission" date="2020-06" db="EMBL/GenBank/DDBJ databases">
        <authorList>
            <person name="Li R."/>
            <person name="Bekaert M."/>
        </authorList>
    </citation>
    <scope>NUCLEOTIDE SEQUENCE [LARGE SCALE GENOMIC DNA]</scope>
    <source>
        <strain evidence="5">wild</strain>
    </source>
</reference>
<dbReference type="OrthoDB" id="6119723at2759"/>
<evidence type="ECO:0000313" key="4">
    <source>
        <dbReference type="EMBL" id="CAC5422968.1"/>
    </source>
</evidence>
<name>A0A6J8ER23_MYTCO</name>
<evidence type="ECO:0000313" key="5">
    <source>
        <dbReference type="Proteomes" id="UP000507470"/>
    </source>
</evidence>
<evidence type="ECO:0000256" key="1">
    <source>
        <dbReference type="SAM" id="MobiDB-lite"/>
    </source>
</evidence>
<feature type="compositionally biased region" description="Polar residues" evidence="1">
    <location>
        <begin position="160"/>
        <end position="222"/>
    </location>
</feature>
<dbReference type="EMBL" id="CACVKT020009704">
    <property type="protein sequence ID" value="CAC5422968.1"/>
    <property type="molecule type" value="Genomic_DNA"/>
</dbReference>
<feature type="signal peptide" evidence="3">
    <location>
        <begin position="1"/>
        <end position="23"/>
    </location>
</feature>
<feature type="transmembrane region" description="Helical" evidence="2">
    <location>
        <begin position="76"/>
        <end position="102"/>
    </location>
</feature>
<evidence type="ECO:0008006" key="6">
    <source>
        <dbReference type="Google" id="ProtNLM"/>
    </source>
</evidence>
<feature type="chain" id="PRO_5026949873" description="Cysteine and tyrosine-rich protein 1" evidence="3">
    <location>
        <begin position="24"/>
        <end position="254"/>
    </location>
</feature>
<accession>A0A6J8ER23</accession>
<sequence>MANNIICVLGVYLLSLLTETVKGWDYCTYYISTYFQTDGKYCSNGCCSSYTYNPCCADYSDNYYYNYYDYYYSHSVSAGAIAGIVIGCLIGIGVFITIIICVCNANRRNAAYGGQVITSTNPGTTVSYISTSNGTHVQPYSQPYAQPYGGQVNGAFTVGQTTPAYSKGNNSAPPPSYTSVVNDPAHQTSTNVQAPYPTPSEQPTTNVQAPYPTPSDQTTTHYSDLMPHSDGSEHHYSTISESNTPSAPSAGCTD</sequence>
<organism evidence="4 5">
    <name type="scientific">Mytilus coruscus</name>
    <name type="common">Sea mussel</name>
    <dbReference type="NCBI Taxonomy" id="42192"/>
    <lineage>
        <taxon>Eukaryota</taxon>
        <taxon>Metazoa</taxon>
        <taxon>Spiralia</taxon>
        <taxon>Lophotrochozoa</taxon>
        <taxon>Mollusca</taxon>
        <taxon>Bivalvia</taxon>
        <taxon>Autobranchia</taxon>
        <taxon>Pteriomorphia</taxon>
        <taxon>Mytilida</taxon>
        <taxon>Mytiloidea</taxon>
        <taxon>Mytilidae</taxon>
        <taxon>Mytilinae</taxon>
        <taxon>Mytilus</taxon>
    </lineage>
</organism>